<keyword evidence="1 3" id="KW-0547">Nucleotide-binding</keyword>
<dbReference type="PANTHER" id="PTHR43788">
    <property type="entry name" value="DNA2/NAM7 HELICASE FAMILY MEMBER"/>
    <property type="match status" value="1"/>
</dbReference>
<reference evidence="5 6" key="1">
    <citation type="submission" date="2023-07" db="EMBL/GenBank/DDBJ databases">
        <title>Genomic Encyclopedia of Type Strains, Phase IV (KMG-IV): sequencing the most valuable type-strain genomes for metagenomic binning, comparative biology and taxonomic classification.</title>
        <authorList>
            <person name="Goeker M."/>
        </authorList>
    </citation>
    <scope>NUCLEOTIDE SEQUENCE [LARGE SCALE GENOMIC DNA]</scope>
    <source>
        <strain evidence="5 6">DSM 22616</strain>
    </source>
</reference>
<dbReference type="InterPro" id="IPR041451">
    <property type="entry name" value="RecD2_SH13"/>
</dbReference>
<protein>
    <recommendedName>
        <fullName evidence="3">ATP-dependent RecD2 DNA helicase</fullName>
        <ecNumber evidence="3">5.6.2.3</ecNumber>
    </recommendedName>
    <alternativeName>
        <fullName evidence="3">DNA 5'-3' helicase subunit RecD2</fullName>
    </alternativeName>
</protein>
<dbReference type="InterPro" id="IPR050534">
    <property type="entry name" value="Coronavir_polyprotein_1ab"/>
</dbReference>
<evidence type="ECO:0000256" key="2">
    <source>
        <dbReference type="ARBA" id="ARBA00022840"/>
    </source>
</evidence>
<feature type="domain" description="AAA+ ATPase" evidence="4">
    <location>
        <begin position="331"/>
        <end position="472"/>
    </location>
</feature>
<dbReference type="Pfam" id="PF23139">
    <property type="entry name" value="OB_YrrC"/>
    <property type="match status" value="1"/>
</dbReference>
<dbReference type="EC" id="5.6.2.3" evidence="3"/>
<dbReference type="Gene3D" id="3.40.50.300">
    <property type="entry name" value="P-loop containing nucleotide triphosphate hydrolases"/>
    <property type="match status" value="2"/>
</dbReference>
<keyword evidence="2 3" id="KW-0067">ATP-binding</keyword>
<dbReference type="InterPro" id="IPR010994">
    <property type="entry name" value="RuvA_2-like"/>
</dbReference>
<gene>
    <name evidence="3" type="primary">recD2</name>
    <name evidence="5" type="ORF">J2S72_000750</name>
</gene>
<comment type="caution">
    <text evidence="5">The sequence shown here is derived from an EMBL/GenBank/DDBJ whole genome shotgun (WGS) entry which is preliminary data.</text>
</comment>
<dbReference type="Pfam" id="PF14490">
    <property type="entry name" value="HHH_RecD2"/>
    <property type="match status" value="1"/>
</dbReference>
<evidence type="ECO:0000256" key="1">
    <source>
        <dbReference type="ARBA" id="ARBA00022741"/>
    </source>
</evidence>
<dbReference type="InterPro" id="IPR055446">
    <property type="entry name" value="RecD2_N_OB"/>
</dbReference>
<name>A0ABU0AU17_9FIRM</name>
<evidence type="ECO:0000259" key="4">
    <source>
        <dbReference type="SMART" id="SM00382"/>
    </source>
</evidence>
<keyword evidence="6" id="KW-1185">Reference proteome</keyword>
<dbReference type="Proteomes" id="UP001236559">
    <property type="component" value="Unassembled WGS sequence"/>
</dbReference>
<organism evidence="5 6">
    <name type="scientific">Peptoniphilus koenoeneniae</name>
    <dbReference type="NCBI Taxonomy" id="507751"/>
    <lineage>
        <taxon>Bacteria</taxon>
        <taxon>Bacillati</taxon>
        <taxon>Bacillota</taxon>
        <taxon>Tissierellia</taxon>
        <taxon>Tissierellales</taxon>
        <taxon>Peptoniphilaceae</taxon>
        <taxon>Peptoniphilus</taxon>
    </lineage>
</organism>
<dbReference type="NCBIfam" id="TIGR01448">
    <property type="entry name" value="recD_rel"/>
    <property type="match status" value="1"/>
</dbReference>
<evidence type="ECO:0000313" key="6">
    <source>
        <dbReference type="Proteomes" id="UP001236559"/>
    </source>
</evidence>
<dbReference type="EMBL" id="JAUSTN010000003">
    <property type="protein sequence ID" value="MDQ0274733.1"/>
    <property type="molecule type" value="Genomic_DNA"/>
</dbReference>
<dbReference type="Pfam" id="PF13538">
    <property type="entry name" value="UvrD_C_2"/>
    <property type="match status" value="1"/>
</dbReference>
<dbReference type="SMART" id="SM00382">
    <property type="entry name" value="AAA"/>
    <property type="match status" value="1"/>
</dbReference>
<comment type="function">
    <text evidence="3">DNA-dependent ATPase and ATP-dependent 5'-3' DNA helicase. Has no activity on blunt DNA or DNA with 3'-overhangs, requires at least 10 bases of 5'-ssDNA for helicase activity.</text>
</comment>
<comment type="similarity">
    <text evidence="3">Belongs to the RecD family. RecD2 subfamily.</text>
</comment>
<dbReference type="Gene3D" id="1.10.150.20">
    <property type="entry name" value="5' to 3' exonuclease, C-terminal subdomain"/>
    <property type="match status" value="1"/>
</dbReference>
<dbReference type="SUPFAM" id="SSF47781">
    <property type="entry name" value="RuvA domain 2-like"/>
    <property type="match status" value="1"/>
</dbReference>
<keyword evidence="3 5" id="KW-0378">Hydrolase</keyword>
<dbReference type="SUPFAM" id="SSF52540">
    <property type="entry name" value="P-loop containing nucleoside triphosphate hydrolases"/>
    <property type="match status" value="1"/>
</dbReference>
<dbReference type="InterPro" id="IPR027785">
    <property type="entry name" value="UvrD-like_helicase_C"/>
</dbReference>
<dbReference type="GO" id="GO:0008854">
    <property type="term" value="F:exodeoxyribonuclease V activity"/>
    <property type="evidence" value="ECO:0007669"/>
    <property type="project" value="UniProtKB-EC"/>
</dbReference>
<dbReference type="Gene3D" id="2.30.30.940">
    <property type="match status" value="1"/>
</dbReference>
<dbReference type="InterPro" id="IPR029493">
    <property type="entry name" value="RecD2-like_HHH"/>
</dbReference>
<evidence type="ECO:0000313" key="5">
    <source>
        <dbReference type="EMBL" id="MDQ0274733.1"/>
    </source>
</evidence>
<dbReference type="Pfam" id="PF13245">
    <property type="entry name" value="AAA_19"/>
    <property type="match status" value="1"/>
</dbReference>
<dbReference type="Pfam" id="PF14520">
    <property type="entry name" value="HHH_5"/>
    <property type="match status" value="1"/>
</dbReference>
<dbReference type="Gene3D" id="1.10.10.2220">
    <property type="match status" value="1"/>
</dbReference>
<dbReference type="HAMAP" id="MF_01488">
    <property type="entry name" value="RecD2"/>
    <property type="match status" value="1"/>
</dbReference>
<evidence type="ECO:0000256" key="3">
    <source>
        <dbReference type="HAMAP-Rule" id="MF_01488"/>
    </source>
</evidence>
<dbReference type="RefSeq" id="WP_307494997.1">
    <property type="nucleotide sequence ID" value="NZ_JAUSTN010000003.1"/>
</dbReference>
<accession>A0ABU0AU17</accession>
<keyword evidence="3" id="KW-0347">Helicase</keyword>
<dbReference type="InterPro" id="IPR027417">
    <property type="entry name" value="P-loop_NTPase"/>
</dbReference>
<proteinExistence type="inferred from homology"/>
<dbReference type="InterPro" id="IPR006345">
    <property type="entry name" value="RecD2"/>
</dbReference>
<feature type="binding site" evidence="3">
    <location>
        <begin position="342"/>
        <end position="346"/>
    </location>
    <ligand>
        <name>ATP</name>
        <dbReference type="ChEBI" id="CHEBI:30616"/>
    </ligand>
</feature>
<comment type="catalytic activity">
    <reaction evidence="3">
        <text>ATP + H2O = ADP + phosphate + H(+)</text>
        <dbReference type="Rhea" id="RHEA:13065"/>
        <dbReference type="ChEBI" id="CHEBI:15377"/>
        <dbReference type="ChEBI" id="CHEBI:15378"/>
        <dbReference type="ChEBI" id="CHEBI:30616"/>
        <dbReference type="ChEBI" id="CHEBI:43474"/>
        <dbReference type="ChEBI" id="CHEBI:456216"/>
        <dbReference type="EC" id="5.6.2.3"/>
    </reaction>
</comment>
<dbReference type="CDD" id="cd18809">
    <property type="entry name" value="SF1_C_RecD"/>
    <property type="match status" value="1"/>
</dbReference>
<dbReference type="Pfam" id="PF18335">
    <property type="entry name" value="SH3_13"/>
    <property type="match status" value="1"/>
</dbReference>
<keyword evidence="3" id="KW-0413">Isomerase</keyword>
<sequence length="735" mass="83489">MIKIDGLVEKIIYRNDENAWTVALVTTEDGSLTVTGNAIKIEIGKEYTFEGDFFVHKKFGEQFSFKNLNEHIPTSKDGIIKYLSSGLIPFIGSRMAETIYKKFGDETLLILDKEPEKLLQIHGIGTKKFEKISEYLKANKKASKVIYELYGYGISPSAAFKIYTLYANETLNVIRENPYRIADEIKGIGFKTADSIALKLGYKKDSKERIISALKWTINYAVNDGHTYLPKDVLIKKSSKLLEINEDLIEDQIINLQFSKYFYLEKINDQINCYKASMYKEENYVAGKLTKLSLQKFELKNNIENSIKEIEERKNIKLAENQKEAVKEALTGGLTVITGGPGTGKTTTLKTIIDLAEKENLKTVLAAPTGRAAKRMEEATLREASTIHKLLEITPNSDYFEIEEIDGDLIIVDECSMVDLFLMSTLLRAVKDNSRLVLVGDKDQLPSVGAGNVLSDIINSKIINVVYLNKIFRQEEGSLIVKNAHLINSGKMPLIDNKSKDFFFIQSPNVNESLNTIVDLVKTRLPDFKNYDSLKDIQVLSPTKKGLTGVDNLNKVLQENLNPQNKKEEIKFMDTIFRPGDKVMQIKNNYNLQYKIETENYHEEGQGIFNGELGFIESVDADSDTMTIVFDDVKKIEYQRENFSELTLAYASTVHKSQGSEFPAVIIPLHSAPFMLMTRNIIYTGITRASRMVVLVGEIKYLKTMVENNHQNKRYSSLDRKLIETMEKRKIYGFI</sequence>
<dbReference type="InterPro" id="IPR003593">
    <property type="entry name" value="AAA+_ATPase"/>
</dbReference>
<dbReference type="PANTHER" id="PTHR43788:SF6">
    <property type="entry name" value="DNA HELICASE B"/>
    <property type="match status" value="1"/>
</dbReference>
<dbReference type="CDD" id="cd17933">
    <property type="entry name" value="DEXSc_RecD-like"/>
    <property type="match status" value="1"/>
</dbReference>
<keyword evidence="3" id="KW-0238">DNA-binding</keyword>